<evidence type="ECO:0000313" key="4">
    <source>
        <dbReference type="EMBL" id="CDZ99951.1"/>
    </source>
</evidence>
<feature type="region of interest" description="Disordered" evidence="1">
    <location>
        <begin position="50"/>
        <end position="87"/>
    </location>
</feature>
<dbReference type="PATRIC" id="fig|1461583.4.peg.351"/>
<protein>
    <recommendedName>
        <fullName evidence="3">DUF1510 domain-containing protein</fullName>
    </recommendedName>
</protein>
<keyword evidence="2" id="KW-1133">Transmembrane helix</keyword>
<feature type="compositionally biased region" description="Basic and acidic residues" evidence="1">
    <location>
        <begin position="52"/>
        <end position="71"/>
    </location>
</feature>
<evidence type="ECO:0000256" key="2">
    <source>
        <dbReference type="SAM" id="Phobius"/>
    </source>
</evidence>
<accession>A0A078M5G4</accession>
<feature type="transmembrane region" description="Helical" evidence="2">
    <location>
        <begin position="24"/>
        <end position="44"/>
    </location>
</feature>
<organism evidence="4">
    <name type="scientific">Metalysinibacillus saudimassiliensis</name>
    <dbReference type="NCBI Taxonomy" id="1461583"/>
    <lineage>
        <taxon>Bacteria</taxon>
        <taxon>Bacillati</taxon>
        <taxon>Bacillota</taxon>
        <taxon>Bacilli</taxon>
        <taxon>Bacillales</taxon>
        <taxon>Caryophanaceae</taxon>
        <taxon>Metalysinibacillus</taxon>
    </lineage>
</organism>
<reference evidence="4" key="1">
    <citation type="submission" date="2014-07" db="EMBL/GenBank/DDBJ databases">
        <authorList>
            <person name="Urmite Genomes Urmite Genomes"/>
        </authorList>
    </citation>
    <scope>NUCLEOTIDE SEQUENCE</scope>
    <source>
        <strain evidence="4">13S34_air</strain>
    </source>
</reference>
<dbReference type="AlphaFoldDB" id="A0A078M5G4"/>
<dbReference type="Pfam" id="PF07423">
    <property type="entry name" value="DUF1510"/>
    <property type="match status" value="1"/>
</dbReference>
<name>A0A078M5G4_9BACL</name>
<evidence type="ECO:0000259" key="3">
    <source>
        <dbReference type="Pfam" id="PF07423"/>
    </source>
</evidence>
<feature type="domain" description="DUF1510" evidence="3">
    <location>
        <begin position="102"/>
        <end position="193"/>
    </location>
</feature>
<proteinExistence type="predicted"/>
<dbReference type="EMBL" id="LN483073">
    <property type="protein sequence ID" value="CDZ99951.1"/>
    <property type="molecule type" value="Genomic_DNA"/>
</dbReference>
<dbReference type="InterPro" id="IPR009988">
    <property type="entry name" value="DUF1510"/>
</dbReference>
<keyword evidence="2" id="KW-0472">Membrane</keyword>
<dbReference type="HOGENOM" id="CLU_089213_1_0_9"/>
<keyword evidence="2" id="KW-0812">Transmembrane</keyword>
<evidence type="ECO:0000256" key="1">
    <source>
        <dbReference type="SAM" id="MobiDB-lite"/>
    </source>
</evidence>
<gene>
    <name evidence="4" type="ORF">BN1050_00379</name>
</gene>
<sequence>MTEEKQQRRNRMPSSAKKQRADKMLNYLIVFMILLILITITIIVKNAGSEPEPAKELNEQPIETVDKQPVKEDDEQDEVEQAPVKEKEETLVEGDPIVASVIVDPAWEPTPTTQTGEHVSLYVASTDWQEKIETLSRTTGLAHDNMIVLRVGNNGGTQNAIGVVTSADGTEKYRVSMEWVDEQGWLPTKLEKLHTTEGAY</sequence>